<dbReference type="Pfam" id="PF00512">
    <property type="entry name" value="HisKA"/>
    <property type="match status" value="1"/>
</dbReference>
<feature type="transmembrane region" description="Helical" evidence="15">
    <location>
        <begin position="12"/>
        <end position="32"/>
    </location>
</feature>
<evidence type="ECO:0000313" key="18">
    <source>
        <dbReference type="EMBL" id="MDU0341779.1"/>
    </source>
</evidence>
<evidence type="ECO:0000313" key="19">
    <source>
        <dbReference type="Proteomes" id="UP001254257"/>
    </source>
</evidence>
<evidence type="ECO:0000256" key="8">
    <source>
        <dbReference type="ARBA" id="ARBA00022692"/>
    </source>
</evidence>
<feature type="domain" description="HAMP" evidence="17">
    <location>
        <begin position="186"/>
        <end position="238"/>
    </location>
</feature>
<dbReference type="SUPFAM" id="SSF55874">
    <property type="entry name" value="ATPase domain of HSP90 chaperone/DNA topoisomerase II/histidine kinase"/>
    <property type="match status" value="1"/>
</dbReference>
<dbReference type="InterPro" id="IPR003661">
    <property type="entry name" value="HisK_dim/P_dom"/>
</dbReference>
<evidence type="ECO:0000259" key="16">
    <source>
        <dbReference type="PROSITE" id="PS50109"/>
    </source>
</evidence>
<comment type="catalytic activity">
    <reaction evidence="1">
        <text>ATP + protein L-histidine = ADP + protein N-phospho-L-histidine.</text>
        <dbReference type="EC" id="2.7.13.3"/>
    </reaction>
</comment>
<evidence type="ECO:0000256" key="10">
    <source>
        <dbReference type="ARBA" id="ARBA00022777"/>
    </source>
</evidence>
<keyword evidence="10" id="KW-0418">Kinase</keyword>
<comment type="caution">
    <text evidence="18">The sequence shown here is derived from an EMBL/GenBank/DDBJ whole genome shotgun (WGS) entry which is preliminary data.</text>
</comment>
<dbReference type="Proteomes" id="UP001254257">
    <property type="component" value="Unassembled WGS sequence"/>
</dbReference>
<keyword evidence="14 15" id="KW-0472">Membrane</keyword>
<evidence type="ECO:0000256" key="5">
    <source>
        <dbReference type="ARBA" id="ARBA00022519"/>
    </source>
</evidence>
<dbReference type="InterPro" id="IPR036890">
    <property type="entry name" value="HATPase_C_sf"/>
</dbReference>
<dbReference type="CDD" id="cd06225">
    <property type="entry name" value="HAMP"/>
    <property type="match status" value="1"/>
</dbReference>
<evidence type="ECO:0000256" key="2">
    <source>
        <dbReference type="ARBA" id="ARBA00004429"/>
    </source>
</evidence>
<evidence type="ECO:0000256" key="6">
    <source>
        <dbReference type="ARBA" id="ARBA00022553"/>
    </source>
</evidence>
<dbReference type="PANTHER" id="PTHR44936:SF5">
    <property type="entry name" value="SENSOR HISTIDINE KINASE ENVZ"/>
    <property type="match status" value="1"/>
</dbReference>
<dbReference type="CDD" id="cd00082">
    <property type="entry name" value="HisKA"/>
    <property type="match status" value="1"/>
</dbReference>
<feature type="transmembrane region" description="Helical" evidence="15">
    <location>
        <begin position="166"/>
        <end position="185"/>
    </location>
</feature>
<dbReference type="Pfam" id="PF00672">
    <property type="entry name" value="HAMP"/>
    <property type="match status" value="1"/>
</dbReference>
<evidence type="ECO:0000256" key="7">
    <source>
        <dbReference type="ARBA" id="ARBA00022679"/>
    </source>
</evidence>
<evidence type="ECO:0000256" key="13">
    <source>
        <dbReference type="ARBA" id="ARBA00023012"/>
    </source>
</evidence>
<organism evidence="18 19">
    <name type="scientific">Bosea rubneri</name>
    <dbReference type="NCBI Taxonomy" id="3075434"/>
    <lineage>
        <taxon>Bacteria</taxon>
        <taxon>Pseudomonadati</taxon>
        <taxon>Pseudomonadota</taxon>
        <taxon>Alphaproteobacteria</taxon>
        <taxon>Hyphomicrobiales</taxon>
        <taxon>Boseaceae</taxon>
        <taxon>Bosea</taxon>
    </lineage>
</organism>
<keyword evidence="12 15" id="KW-1133">Transmembrane helix</keyword>
<gene>
    <name evidence="18" type="ORF">RKE40_17900</name>
</gene>
<dbReference type="Gene3D" id="1.10.287.130">
    <property type="match status" value="1"/>
</dbReference>
<evidence type="ECO:0000256" key="1">
    <source>
        <dbReference type="ARBA" id="ARBA00000085"/>
    </source>
</evidence>
<feature type="domain" description="Histidine kinase" evidence="16">
    <location>
        <begin position="246"/>
        <end position="451"/>
    </location>
</feature>
<dbReference type="InterPro" id="IPR003594">
    <property type="entry name" value="HATPase_dom"/>
</dbReference>
<proteinExistence type="predicted"/>
<evidence type="ECO:0000256" key="9">
    <source>
        <dbReference type="ARBA" id="ARBA00022741"/>
    </source>
</evidence>
<dbReference type="Pfam" id="PF02518">
    <property type="entry name" value="HATPase_c"/>
    <property type="match status" value="1"/>
</dbReference>
<name>A0ABU3SAL8_9HYPH</name>
<dbReference type="EMBL" id="JAWDID010000028">
    <property type="protein sequence ID" value="MDU0341779.1"/>
    <property type="molecule type" value="Genomic_DNA"/>
</dbReference>
<evidence type="ECO:0000256" key="15">
    <source>
        <dbReference type="SAM" id="Phobius"/>
    </source>
</evidence>
<keyword evidence="7" id="KW-0808">Transferase</keyword>
<accession>A0ABU3SAL8</accession>
<sequence>MNWRAADTIQSRTVIVLLLGLGLFHLLSLWSYQVGLRSEVDLANESRLAERLVTIKRAVLALPVGERETIAHSLSGGPIEVHWSATELTAGGAGANAGPELETLRARLLELAPELAQERLILSAPRLPEGGVDSHQFQLSIKAQDQGWVNFSVTRLSGPHGSMHGIVWSTSLMALGVVLVAILMVRWLTRPLRMFADAARRAYVGAEAPQLPIEGPAEVRELASAFNDMQNRIKRLIDERTQTLAAISHDLKTPLTRLRLRAQELREAKGVRDEALPPAIDADLDEMEAMLDASLTFLRGERSEEPLRDFDLAALLETIKDDALDAGHDVMLEGPAKLRWRGRRLLLKRALTNLVHNAARYGGRVRISLSRAAGEALILIDDDGPGLPESQLEQVFMPFVRLETSRSRETGGVGLGLTIARGALRGHGGDVTLQNRPEGGLRARVWLPQPGAEAAPSH</sequence>
<keyword evidence="4" id="KW-1003">Cell membrane</keyword>
<dbReference type="SUPFAM" id="SSF47384">
    <property type="entry name" value="Homodimeric domain of signal transducing histidine kinase"/>
    <property type="match status" value="1"/>
</dbReference>
<reference evidence="18 19" key="1">
    <citation type="submission" date="2023-09" db="EMBL/GenBank/DDBJ databases">
        <title>Whole genome shotgun sequencing (WGS) of Bosea sp. ZW T0_25, isolated from stored onions (Allium cepa).</title>
        <authorList>
            <person name="Stoll D.A."/>
            <person name="Huch M."/>
        </authorList>
    </citation>
    <scope>NUCLEOTIDE SEQUENCE [LARGE SCALE GENOMIC DNA]</scope>
    <source>
        <strain evidence="18 19">ZW T0_25</strain>
    </source>
</reference>
<dbReference type="GO" id="GO:0005524">
    <property type="term" value="F:ATP binding"/>
    <property type="evidence" value="ECO:0007669"/>
    <property type="project" value="UniProtKB-KW"/>
</dbReference>
<dbReference type="SMART" id="SM00388">
    <property type="entry name" value="HisKA"/>
    <property type="match status" value="1"/>
</dbReference>
<dbReference type="EC" id="2.7.13.3" evidence="3"/>
<keyword evidence="9" id="KW-0547">Nucleotide-binding</keyword>
<dbReference type="InterPro" id="IPR036097">
    <property type="entry name" value="HisK_dim/P_sf"/>
</dbReference>
<dbReference type="InterPro" id="IPR003660">
    <property type="entry name" value="HAMP_dom"/>
</dbReference>
<evidence type="ECO:0000256" key="14">
    <source>
        <dbReference type="ARBA" id="ARBA00023136"/>
    </source>
</evidence>
<evidence type="ECO:0000256" key="4">
    <source>
        <dbReference type="ARBA" id="ARBA00022475"/>
    </source>
</evidence>
<dbReference type="SMART" id="SM00304">
    <property type="entry name" value="HAMP"/>
    <property type="match status" value="1"/>
</dbReference>
<keyword evidence="6" id="KW-0597">Phosphoprotein</keyword>
<dbReference type="PROSITE" id="PS50885">
    <property type="entry name" value="HAMP"/>
    <property type="match status" value="1"/>
</dbReference>
<dbReference type="InterPro" id="IPR004358">
    <property type="entry name" value="Sig_transdc_His_kin-like_C"/>
</dbReference>
<keyword evidence="5" id="KW-0997">Cell inner membrane</keyword>
<dbReference type="InterPro" id="IPR050980">
    <property type="entry name" value="2C_sensor_his_kinase"/>
</dbReference>
<dbReference type="InterPro" id="IPR005467">
    <property type="entry name" value="His_kinase_dom"/>
</dbReference>
<keyword evidence="11 18" id="KW-0067">ATP-binding</keyword>
<dbReference type="SUPFAM" id="SSF158472">
    <property type="entry name" value="HAMP domain-like"/>
    <property type="match status" value="1"/>
</dbReference>
<protein>
    <recommendedName>
        <fullName evidence="3">histidine kinase</fullName>
        <ecNumber evidence="3">2.7.13.3</ecNumber>
    </recommendedName>
</protein>
<evidence type="ECO:0000256" key="11">
    <source>
        <dbReference type="ARBA" id="ARBA00022840"/>
    </source>
</evidence>
<evidence type="ECO:0000259" key="17">
    <source>
        <dbReference type="PROSITE" id="PS50885"/>
    </source>
</evidence>
<dbReference type="PRINTS" id="PR00344">
    <property type="entry name" value="BCTRLSENSOR"/>
</dbReference>
<keyword evidence="19" id="KW-1185">Reference proteome</keyword>
<dbReference type="RefSeq" id="WP_316019591.1">
    <property type="nucleotide sequence ID" value="NZ_JAWDID010000028.1"/>
</dbReference>
<evidence type="ECO:0000256" key="12">
    <source>
        <dbReference type="ARBA" id="ARBA00022989"/>
    </source>
</evidence>
<keyword evidence="8 15" id="KW-0812">Transmembrane</keyword>
<keyword evidence="13" id="KW-0902">Two-component regulatory system</keyword>
<dbReference type="SMART" id="SM00387">
    <property type="entry name" value="HATPase_c"/>
    <property type="match status" value="1"/>
</dbReference>
<dbReference type="Gene3D" id="3.30.565.10">
    <property type="entry name" value="Histidine kinase-like ATPase, C-terminal domain"/>
    <property type="match status" value="1"/>
</dbReference>
<dbReference type="PANTHER" id="PTHR44936">
    <property type="entry name" value="SENSOR PROTEIN CREC"/>
    <property type="match status" value="1"/>
</dbReference>
<evidence type="ECO:0000256" key="3">
    <source>
        <dbReference type="ARBA" id="ARBA00012438"/>
    </source>
</evidence>
<dbReference type="PROSITE" id="PS50109">
    <property type="entry name" value="HIS_KIN"/>
    <property type="match status" value="1"/>
</dbReference>
<comment type="subcellular location">
    <subcellularLocation>
        <location evidence="2">Cell inner membrane</location>
        <topology evidence="2">Multi-pass membrane protein</topology>
    </subcellularLocation>
</comment>